<sequence>MLPPERGLADHTKWGSLGESNILRGTGFAGPLVLPPARGLADHTKWGSLGESNILRGTGFAGPLVLPPARGLAKRHEVREDWG</sequence>
<reference evidence="2" key="1">
    <citation type="journal article" date="2019" name="Int. J. Syst. Evol. Microbiol.">
        <title>The Global Catalogue of Microorganisms (GCM) 10K type strain sequencing project: providing services to taxonomists for standard genome sequencing and annotation.</title>
        <authorList>
            <consortium name="The Broad Institute Genomics Platform"/>
            <consortium name="The Broad Institute Genome Sequencing Center for Infectious Disease"/>
            <person name="Wu L."/>
            <person name="Ma J."/>
        </authorList>
    </citation>
    <scope>NUCLEOTIDE SEQUENCE [LARGE SCALE GENOMIC DNA]</scope>
    <source>
        <strain evidence="2">JCM 17804</strain>
    </source>
</reference>
<proteinExistence type="predicted"/>
<organism evidence="1 2">
    <name type="scientific">Variovorax defluvii</name>
    <dbReference type="NCBI Taxonomy" id="913761"/>
    <lineage>
        <taxon>Bacteria</taxon>
        <taxon>Pseudomonadati</taxon>
        <taxon>Pseudomonadota</taxon>
        <taxon>Betaproteobacteria</taxon>
        <taxon>Burkholderiales</taxon>
        <taxon>Comamonadaceae</taxon>
        <taxon>Variovorax</taxon>
    </lineage>
</organism>
<comment type="caution">
    <text evidence="1">The sequence shown here is derived from an EMBL/GenBank/DDBJ whole genome shotgun (WGS) entry which is preliminary data.</text>
</comment>
<evidence type="ECO:0000313" key="2">
    <source>
        <dbReference type="Proteomes" id="UP001500975"/>
    </source>
</evidence>
<accession>A0ABP8HQ44</accession>
<keyword evidence="2" id="KW-1185">Reference proteome</keyword>
<dbReference type="Proteomes" id="UP001500975">
    <property type="component" value="Unassembled WGS sequence"/>
</dbReference>
<evidence type="ECO:0000313" key="1">
    <source>
        <dbReference type="EMBL" id="GAA4342563.1"/>
    </source>
</evidence>
<name>A0ABP8HQ44_9BURK</name>
<protein>
    <submittedName>
        <fullName evidence="1">Uncharacterized protein</fullName>
    </submittedName>
</protein>
<gene>
    <name evidence="1" type="ORF">GCM10023165_24370</name>
</gene>
<dbReference type="EMBL" id="BAABGJ010000020">
    <property type="protein sequence ID" value="GAA4342563.1"/>
    <property type="molecule type" value="Genomic_DNA"/>
</dbReference>